<feature type="transmembrane region" description="Helical" evidence="9">
    <location>
        <begin position="219"/>
        <end position="242"/>
    </location>
</feature>
<dbReference type="PATRIC" id="fig|1227455.4.peg.2663"/>
<dbReference type="Gene3D" id="1.10.3720.10">
    <property type="entry name" value="MetI-like"/>
    <property type="match status" value="1"/>
</dbReference>
<dbReference type="STRING" id="1227455.C449_13027"/>
<reference evidence="11 12" key="1">
    <citation type="journal article" date="2014" name="PLoS Genet.">
        <title>Phylogenetically driven sequencing of extremely halophilic archaea reveals strategies for static and dynamic osmo-response.</title>
        <authorList>
            <person name="Becker E.A."/>
            <person name="Seitzer P.M."/>
            <person name="Tritt A."/>
            <person name="Larsen D."/>
            <person name="Krusor M."/>
            <person name="Yao A.I."/>
            <person name="Wu D."/>
            <person name="Madern D."/>
            <person name="Eisen J.A."/>
            <person name="Darling A.E."/>
            <person name="Facciotti M.T."/>
        </authorList>
    </citation>
    <scope>NUCLEOTIDE SEQUENCE [LARGE SCALE GENOMIC DNA]</scope>
    <source>
        <strain evidence="11 12">DSM 5350</strain>
    </source>
</reference>
<feature type="transmembrane region" description="Helical" evidence="9">
    <location>
        <begin position="361"/>
        <end position="384"/>
    </location>
</feature>
<feature type="transmembrane region" description="Helical" evidence="9">
    <location>
        <begin position="188"/>
        <end position="212"/>
    </location>
</feature>
<name>M0MEI0_9EURY</name>
<evidence type="ECO:0000256" key="5">
    <source>
        <dbReference type="ARBA" id="ARBA00022856"/>
    </source>
</evidence>
<keyword evidence="2 9" id="KW-0813">Transport</keyword>
<dbReference type="GO" id="GO:0055085">
    <property type="term" value="P:transmembrane transport"/>
    <property type="evidence" value="ECO:0007669"/>
    <property type="project" value="InterPro"/>
</dbReference>
<comment type="similarity">
    <text evidence="9">Belongs to the binding-protein-dependent transport system permease family.</text>
</comment>
<feature type="transmembrane region" description="Helical" evidence="9">
    <location>
        <begin position="248"/>
        <end position="267"/>
    </location>
</feature>
<keyword evidence="12" id="KW-1185">Reference proteome</keyword>
<keyword evidence="5" id="KW-0571">Peptide transport</keyword>
<dbReference type="SUPFAM" id="SSF161098">
    <property type="entry name" value="MetI-like"/>
    <property type="match status" value="1"/>
</dbReference>
<keyword evidence="7 9" id="KW-1133">Transmembrane helix</keyword>
<evidence type="ECO:0000256" key="7">
    <source>
        <dbReference type="ARBA" id="ARBA00022989"/>
    </source>
</evidence>
<sequence>MQDDSHSTSSMRFDAVDWESFDAEGTAPTVPRWLVGGTLAFVGGFGYDSLSATGLPVDLTGLDWLLVAGLFGFGSFVLAISLYRPRQLRHYWEQFRTDRLAVACLGVLTVFFLVGLFGPFVVAEPKLHTLVSSQPPVWGSIDAEFVPTCAGPVVDGRCQGTWRFPLGTMAISGRDMVGMLVLGTRTSLSVVLGAATIIVPTGVGVGVVAATVGGRTRDALLWLAEQLQTFPGILAYLLLFYWVVEGRLSLLIAVFGLAGWGGLARLVHDEVRLRRNEQYARAAELGGVGSRRLLGRHLLPNVAPAIVSNVALQVPLFVLIEASVSFIRLPVMTGSATLGDPTQISWGQLIYRSLFTAGLPAAWWLAGLPLLFLFLTVFCFNVVGDAFVDALEPRG</sequence>
<keyword evidence="4 9" id="KW-0812">Transmembrane</keyword>
<keyword evidence="3" id="KW-1003">Cell membrane</keyword>
<keyword evidence="8 9" id="KW-0472">Membrane</keyword>
<dbReference type="PANTHER" id="PTHR43386">
    <property type="entry name" value="OLIGOPEPTIDE TRANSPORT SYSTEM PERMEASE PROTEIN APPC"/>
    <property type="match status" value="1"/>
</dbReference>
<evidence type="ECO:0000259" key="10">
    <source>
        <dbReference type="PROSITE" id="PS50928"/>
    </source>
</evidence>
<dbReference type="AlphaFoldDB" id="M0MEI0"/>
<feature type="transmembrane region" description="Helical" evidence="9">
    <location>
        <begin position="298"/>
        <end position="320"/>
    </location>
</feature>
<organism evidence="11 12">
    <name type="scientific">Halococcus saccharolyticus DSM 5350</name>
    <dbReference type="NCBI Taxonomy" id="1227455"/>
    <lineage>
        <taxon>Archaea</taxon>
        <taxon>Methanobacteriati</taxon>
        <taxon>Methanobacteriota</taxon>
        <taxon>Stenosarchaea group</taxon>
        <taxon>Halobacteria</taxon>
        <taxon>Halobacteriales</taxon>
        <taxon>Halococcaceae</taxon>
        <taxon>Halococcus</taxon>
    </lineage>
</organism>
<evidence type="ECO:0000256" key="1">
    <source>
        <dbReference type="ARBA" id="ARBA00004651"/>
    </source>
</evidence>
<dbReference type="GO" id="GO:0015833">
    <property type="term" value="P:peptide transport"/>
    <property type="evidence" value="ECO:0007669"/>
    <property type="project" value="UniProtKB-KW"/>
</dbReference>
<dbReference type="InParanoid" id="M0MEI0"/>
<dbReference type="PROSITE" id="PS50928">
    <property type="entry name" value="ABC_TM1"/>
    <property type="match status" value="1"/>
</dbReference>
<dbReference type="InterPro" id="IPR050366">
    <property type="entry name" value="BP-dependent_transpt_permease"/>
</dbReference>
<dbReference type="EMBL" id="AOMD01000028">
    <property type="protein sequence ID" value="EMA43743.1"/>
    <property type="molecule type" value="Genomic_DNA"/>
</dbReference>
<evidence type="ECO:0000256" key="4">
    <source>
        <dbReference type="ARBA" id="ARBA00022692"/>
    </source>
</evidence>
<accession>M0MEI0</accession>
<protein>
    <submittedName>
        <fullName evidence="11">ABC-type transport system permease</fullName>
    </submittedName>
</protein>
<dbReference type="Pfam" id="PF00528">
    <property type="entry name" value="BPD_transp_1"/>
    <property type="match status" value="1"/>
</dbReference>
<dbReference type="InterPro" id="IPR035906">
    <property type="entry name" value="MetI-like_sf"/>
</dbReference>
<evidence type="ECO:0000313" key="11">
    <source>
        <dbReference type="EMBL" id="EMA43743.1"/>
    </source>
</evidence>
<dbReference type="InterPro" id="IPR000515">
    <property type="entry name" value="MetI-like"/>
</dbReference>
<evidence type="ECO:0000256" key="2">
    <source>
        <dbReference type="ARBA" id="ARBA00022448"/>
    </source>
</evidence>
<proteinExistence type="inferred from homology"/>
<dbReference type="GO" id="GO:0015031">
    <property type="term" value="P:protein transport"/>
    <property type="evidence" value="ECO:0007669"/>
    <property type="project" value="UniProtKB-KW"/>
</dbReference>
<evidence type="ECO:0000256" key="3">
    <source>
        <dbReference type="ARBA" id="ARBA00022475"/>
    </source>
</evidence>
<dbReference type="RefSeq" id="WP_006078464.1">
    <property type="nucleotide sequence ID" value="NZ_AOMD01000028.1"/>
</dbReference>
<dbReference type="InterPro" id="IPR025966">
    <property type="entry name" value="OppC_N"/>
</dbReference>
<keyword evidence="6" id="KW-0653">Protein transport</keyword>
<dbReference type="GO" id="GO:0005886">
    <property type="term" value="C:plasma membrane"/>
    <property type="evidence" value="ECO:0007669"/>
    <property type="project" value="UniProtKB-SubCell"/>
</dbReference>
<feature type="domain" description="ABC transmembrane type-1" evidence="10">
    <location>
        <begin position="184"/>
        <end position="384"/>
    </location>
</feature>
<feature type="transmembrane region" description="Helical" evidence="9">
    <location>
        <begin position="103"/>
        <end position="123"/>
    </location>
</feature>
<dbReference type="Pfam" id="PF12911">
    <property type="entry name" value="OppC_N"/>
    <property type="match status" value="1"/>
</dbReference>
<gene>
    <name evidence="11" type="ORF">C449_13027</name>
</gene>
<evidence type="ECO:0000256" key="9">
    <source>
        <dbReference type="RuleBase" id="RU363032"/>
    </source>
</evidence>
<evidence type="ECO:0000256" key="8">
    <source>
        <dbReference type="ARBA" id="ARBA00023136"/>
    </source>
</evidence>
<comment type="subcellular location">
    <subcellularLocation>
        <location evidence="1 9">Cell membrane</location>
        <topology evidence="1 9">Multi-pass membrane protein</topology>
    </subcellularLocation>
</comment>
<evidence type="ECO:0000256" key="6">
    <source>
        <dbReference type="ARBA" id="ARBA00022927"/>
    </source>
</evidence>
<feature type="transmembrane region" description="Helical" evidence="9">
    <location>
        <begin position="64"/>
        <end position="83"/>
    </location>
</feature>
<dbReference type="PANTHER" id="PTHR43386:SF24">
    <property type="entry name" value="OLIGOPEPTIDE TRANSPORT SYSTEM PERMEASE PROTEIN AMID"/>
    <property type="match status" value="1"/>
</dbReference>
<dbReference type="Proteomes" id="UP000011669">
    <property type="component" value="Unassembled WGS sequence"/>
</dbReference>
<dbReference type="CDD" id="cd06261">
    <property type="entry name" value="TM_PBP2"/>
    <property type="match status" value="1"/>
</dbReference>
<dbReference type="OrthoDB" id="312811at2157"/>
<evidence type="ECO:0000313" key="12">
    <source>
        <dbReference type="Proteomes" id="UP000011669"/>
    </source>
</evidence>
<comment type="caution">
    <text evidence="11">The sequence shown here is derived from an EMBL/GenBank/DDBJ whole genome shotgun (WGS) entry which is preliminary data.</text>
</comment>